<evidence type="ECO:0000313" key="2">
    <source>
        <dbReference type="EMBL" id="RYR55161.1"/>
    </source>
</evidence>
<protein>
    <submittedName>
        <fullName evidence="1">Uncharacterized protein</fullName>
    </submittedName>
</protein>
<keyword evidence="3" id="KW-1185">Reference proteome</keyword>
<sequence length="17" mass="2006">MKKTKKMLCIDTVKKLP</sequence>
<evidence type="ECO:0000313" key="1">
    <source>
        <dbReference type="EMBL" id="RYR05741.1"/>
    </source>
</evidence>
<evidence type="ECO:0000313" key="3">
    <source>
        <dbReference type="Proteomes" id="UP000289738"/>
    </source>
</evidence>
<name>A0A444YUY1_ARAHY</name>
<organism evidence="1 3">
    <name type="scientific">Arachis hypogaea</name>
    <name type="common">Peanut</name>
    <dbReference type="NCBI Taxonomy" id="3818"/>
    <lineage>
        <taxon>Eukaryota</taxon>
        <taxon>Viridiplantae</taxon>
        <taxon>Streptophyta</taxon>
        <taxon>Embryophyta</taxon>
        <taxon>Tracheophyta</taxon>
        <taxon>Spermatophyta</taxon>
        <taxon>Magnoliopsida</taxon>
        <taxon>eudicotyledons</taxon>
        <taxon>Gunneridae</taxon>
        <taxon>Pentapetalae</taxon>
        <taxon>rosids</taxon>
        <taxon>fabids</taxon>
        <taxon>Fabales</taxon>
        <taxon>Fabaceae</taxon>
        <taxon>Papilionoideae</taxon>
        <taxon>50 kb inversion clade</taxon>
        <taxon>dalbergioids sensu lato</taxon>
        <taxon>Dalbergieae</taxon>
        <taxon>Pterocarpus clade</taxon>
        <taxon>Arachis</taxon>
    </lineage>
</organism>
<comment type="caution">
    <text evidence="1">The sequence shown here is derived from an EMBL/GenBank/DDBJ whole genome shotgun (WGS) entry which is preliminary data.</text>
</comment>
<reference evidence="1 3" key="1">
    <citation type="submission" date="2019-01" db="EMBL/GenBank/DDBJ databases">
        <title>Sequencing of cultivated peanut Arachis hypogaea provides insights into genome evolution and oil improvement.</title>
        <authorList>
            <person name="Chen X."/>
        </authorList>
    </citation>
    <scope>NUCLEOTIDE SEQUENCE [LARGE SCALE GENOMIC DNA]</scope>
    <source>
        <strain evidence="3">cv. Fuhuasheng</strain>
        <strain evidence="1">GDAAS-fuhuasheng2018</strain>
        <tissue evidence="1">Leaves</tissue>
    </source>
</reference>
<dbReference type="Proteomes" id="UP000289738">
    <property type="component" value="Chromosome B06"/>
</dbReference>
<dbReference type="AlphaFoldDB" id="A0A444YUY1"/>
<proteinExistence type="predicted"/>
<accession>A0A444YUY1</accession>
<dbReference type="EMBL" id="SDMP01000006">
    <property type="protein sequence ID" value="RYR55161.1"/>
    <property type="molecule type" value="Genomic_DNA"/>
</dbReference>
<dbReference type="EMBL" id="SDMP01000016">
    <property type="protein sequence ID" value="RYR05741.1"/>
    <property type="molecule type" value="Genomic_DNA"/>
</dbReference>
<dbReference type="Proteomes" id="UP000289738">
    <property type="component" value="Chromosome A06"/>
</dbReference>
<gene>
    <name evidence="2" type="ORF">Ahy_A06g030404</name>
    <name evidence="1" type="ORF">Ahy_B06g085558</name>
</gene>